<dbReference type="AlphaFoldDB" id="A0A1C6SMC7"/>
<dbReference type="InterPro" id="IPR050559">
    <property type="entry name" value="P-Pant_transferase_sf"/>
</dbReference>
<feature type="region of interest" description="Disordered" evidence="2">
    <location>
        <begin position="209"/>
        <end position="242"/>
    </location>
</feature>
<dbReference type="EMBL" id="FMHW01000002">
    <property type="protein sequence ID" value="SCL30670.1"/>
    <property type="molecule type" value="Genomic_DNA"/>
</dbReference>
<evidence type="ECO:0000313" key="3">
    <source>
        <dbReference type="EMBL" id="SCL30670.1"/>
    </source>
</evidence>
<name>A0A1C6SMC7_9ACTN</name>
<accession>A0A1C6SMC7</accession>
<dbReference type="GO" id="GO:0019878">
    <property type="term" value="P:lysine biosynthetic process via aminoadipic acid"/>
    <property type="evidence" value="ECO:0007669"/>
    <property type="project" value="TreeGrafter"/>
</dbReference>
<reference evidence="4" key="1">
    <citation type="submission" date="2016-06" db="EMBL/GenBank/DDBJ databases">
        <authorList>
            <person name="Varghese N."/>
            <person name="Submissions Spin"/>
        </authorList>
    </citation>
    <scope>NUCLEOTIDE SEQUENCE [LARGE SCALE GENOMIC DNA]</scope>
    <source>
        <strain evidence="4">DSM 43817</strain>
    </source>
</reference>
<evidence type="ECO:0000256" key="2">
    <source>
        <dbReference type="SAM" id="MobiDB-lite"/>
    </source>
</evidence>
<dbReference type="SUPFAM" id="SSF56214">
    <property type="entry name" value="4'-phosphopantetheinyl transferase"/>
    <property type="match status" value="2"/>
</dbReference>
<dbReference type="PANTHER" id="PTHR12215:SF10">
    <property type="entry name" value="L-AMINOADIPATE-SEMIALDEHYDE DEHYDROGENASE-PHOSPHOPANTETHEINYL TRANSFERASE"/>
    <property type="match status" value="1"/>
</dbReference>
<evidence type="ECO:0000313" key="4">
    <source>
        <dbReference type="Proteomes" id="UP000198959"/>
    </source>
</evidence>
<proteinExistence type="predicted"/>
<sequence>MGTVWWADLGMFRRWQLGVLDDTERGRLAAIRHPGRRRQSTLGAVLLRLAVADRCGVPADRLRVVRSCPSCPEPHGRPRLPGHRLSVAVSHSGRRVVVAVSDQGEIGVDVERRDPDRAAAELALWCRREAVVKATGDGLRVRVRDVRISPPPGPLRLLGYPGRPDLRARLWDLRPGPGYLGAAALVVPTAPTGRERLVERSAATLLSRRPRPDGLRRRAAGRQLHAATAAQPSCRDRSGRPRRRMVLRSVAARSRRETDG</sequence>
<organism evidence="3 4">
    <name type="scientific">Micromonospora pallida</name>
    <dbReference type="NCBI Taxonomy" id="145854"/>
    <lineage>
        <taxon>Bacteria</taxon>
        <taxon>Bacillati</taxon>
        <taxon>Actinomycetota</taxon>
        <taxon>Actinomycetes</taxon>
        <taxon>Micromonosporales</taxon>
        <taxon>Micromonosporaceae</taxon>
        <taxon>Micromonospora</taxon>
    </lineage>
</organism>
<dbReference type="Proteomes" id="UP000198959">
    <property type="component" value="Unassembled WGS sequence"/>
</dbReference>
<dbReference type="GO" id="GO:0000287">
    <property type="term" value="F:magnesium ion binding"/>
    <property type="evidence" value="ECO:0007669"/>
    <property type="project" value="InterPro"/>
</dbReference>
<dbReference type="STRING" id="145854.GA0074692_2969"/>
<dbReference type="GO" id="GO:0005829">
    <property type="term" value="C:cytosol"/>
    <property type="evidence" value="ECO:0007669"/>
    <property type="project" value="TreeGrafter"/>
</dbReference>
<dbReference type="RefSeq" id="WP_091644838.1">
    <property type="nucleotide sequence ID" value="NZ_FMHW01000002.1"/>
</dbReference>
<dbReference type="InterPro" id="IPR037143">
    <property type="entry name" value="4-PPantetheinyl_Trfase_dom_sf"/>
</dbReference>
<dbReference type="GO" id="GO:0008897">
    <property type="term" value="F:holo-[acyl-carrier-protein] synthase activity"/>
    <property type="evidence" value="ECO:0007669"/>
    <property type="project" value="InterPro"/>
</dbReference>
<evidence type="ECO:0000256" key="1">
    <source>
        <dbReference type="ARBA" id="ARBA00022679"/>
    </source>
</evidence>
<dbReference type="PANTHER" id="PTHR12215">
    <property type="entry name" value="PHOSPHOPANTETHEINE TRANSFERASE"/>
    <property type="match status" value="1"/>
</dbReference>
<keyword evidence="1 3" id="KW-0808">Transferase</keyword>
<keyword evidence="4" id="KW-1185">Reference proteome</keyword>
<dbReference type="OrthoDB" id="190168at2"/>
<gene>
    <name evidence="3" type="ORF">GA0074692_2969</name>
</gene>
<protein>
    <submittedName>
        <fullName evidence="3">4'-phosphopantetheinyl transferase</fullName>
    </submittedName>
</protein>
<dbReference type="Gene3D" id="3.90.470.20">
    <property type="entry name" value="4'-phosphopantetheinyl transferase domain"/>
    <property type="match status" value="1"/>
</dbReference>